<organism evidence="2 3">
    <name type="scientific">Phanerochaete carnosa (strain HHB-10118-sp)</name>
    <name type="common">White-rot fungus</name>
    <name type="synonym">Peniophora carnosa</name>
    <dbReference type="NCBI Taxonomy" id="650164"/>
    <lineage>
        <taxon>Eukaryota</taxon>
        <taxon>Fungi</taxon>
        <taxon>Dikarya</taxon>
        <taxon>Basidiomycota</taxon>
        <taxon>Agaricomycotina</taxon>
        <taxon>Agaricomycetes</taxon>
        <taxon>Polyporales</taxon>
        <taxon>Phanerochaetaceae</taxon>
        <taxon>Phanerochaete</taxon>
    </lineage>
</organism>
<dbReference type="GeneID" id="18916610"/>
<dbReference type="EMBL" id="JH930472">
    <property type="protein sequence ID" value="EKM55713.1"/>
    <property type="molecule type" value="Genomic_DNA"/>
</dbReference>
<sequence length="65" mass="7136">MSERSAYLCERIETAQKRRNYLIVGQDNAPVILASPRASHNYALLIIVAVTSMLVPASTHASCFS</sequence>
<evidence type="ECO:0000313" key="2">
    <source>
        <dbReference type="EMBL" id="EKM55713.1"/>
    </source>
</evidence>
<keyword evidence="3" id="KW-1185">Reference proteome</keyword>
<dbReference type="InParanoid" id="K5VVY2"/>
<evidence type="ECO:0000313" key="3">
    <source>
        <dbReference type="Proteomes" id="UP000008370"/>
    </source>
</evidence>
<proteinExistence type="predicted"/>
<dbReference type="AlphaFoldDB" id="K5VVY2"/>
<keyword evidence="1" id="KW-0812">Transmembrane</keyword>
<accession>K5VVY2</accession>
<evidence type="ECO:0000256" key="1">
    <source>
        <dbReference type="SAM" id="Phobius"/>
    </source>
</evidence>
<dbReference type="HOGENOM" id="CLU_2850430_0_0_1"/>
<feature type="transmembrane region" description="Helical" evidence="1">
    <location>
        <begin position="42"/>
        <end position="64"/>
    </location>
</feature>
<protein>
    <submittedName>
        <fullName evidence="2">Uncharacterized protein</fullName>
    </submittedName>
</protein>
<keyword evidence="1" id="KW-0472">Membrane</keyword>
<dbReference type="RefSeq" id="XP_007396032.1">
    <property type="nucleotide sequence ID" value="XM_007395970.1"/>
</dbReference>
<dbReference type="KEGG" id="pco:PHACADRAFT_256532"/>
<name>K5VVY2_PHACS</name>
<keyword evidence="1" id="KW-1133">Transmembrane helix</keyword>
<dbReference type="Proteomes" id="UP000008370">
    <property type="component" value="Unassembled WGS sequence"/>
</dbReference>
<gene>
    <name evidence="2" type="ORF">PHACADRAFT_256532</name>
</gene>
<reference evidence="2 3" key="1">
    <citation type="journal article" date="2012" name="BMC Genomics">
        <title>Comparative genomics of the white-rot fungi, Phanerochaete carnosa and P. chrysosporium, to elucidate the genetic basis of the distinct wood types they colonize.</title>
        <authorList>
            <person name="Suzuki H."/>
            <person name="MacDonald J."/>
            <person name="Syed K."/>
            <person name="Salamov A."/>
            <person name="Hori C."/>
            <person name="Aerts A."/>
            <person name="Henrissat B."/>
            <person name="Wiebenga A."/>
            <person name="vanKuyk P.A."/>
            <person name="Barry K."/>
            <person name="Lindquist E."/>
            <person name="LaButti K."/>
            <person name="Lapidus A."/>
            <person name="Lucas S."/>
            <person name="Coutinho P."/>
            <person name="Gong Y."/>
            <person name="Samejima M."/>
            <person name="Mahadevan R."/>
            <person name="Abou-Zaid M."/>
            <person name="de Vries R.P."/>
            <person name="Igarashi K."/>
            <person name="Yadav J.S."/>
            <person name="Grigoriev I.V."/>
            <person name="Master E.R."/>
        </authorList>
    </citation>
    <scope>NUCLEOTIDE SEQUENCE [LARGE SCALE GENOMIC DNA]</scope>
    <source>
        <strain evidence="2 3">HHB-10118-sp</strain>
    </source>
</reference>